<evidence type="ECO:0000313" key="2">
    <source>
        <dbReference type="EMBL" id="RVX71262.1"/>
    </source>
</evidence>
<proteinExistence type="predicted"/>
<protein>
    <submittedName>
        <fullName evidence="2">Uncharacterized protein</fullName>
    </submittedName>
</protein>
<feature type="compositionally biased region" description="Basic residues" evidence="1">
    <location>
        <begin position="223"/>
        <end position="234"/>
    </location>
</feature>
<dbReference type="OrthoDB" id="427960at2759"/>
<feature type="compositionally biased region" description="Low complexity" evidence="1">
    <location>
        <begin position="200"/>
        <end position="211"/>
    </location>
</feature>
<feature type="region of interest" description="Disordered" evidence="1">
    <location>
        <begin position="114"/>
        <end position="272"/>
    </location>
</feature>
<evidence type="ECO:0000313" key="3">
    <source>
        <dbReference type="Proteomes" id="UP000288859"/>
    </source>
</evidence>
<comment type="caution">
    <text evidence="2">The sequence shown here is derived from an EMBL/GenBank/DDBJ whole genome shotgun (WGS) entry which is preliminary data.</text>
</comment>
<name>A0A438N6K6_EXOME</name>
<reference evidence="2 3" key="1">
    <citation type="submission" date="2017-03" db="EMBL/GenBank/DDBJ databases">
        <title>Genomes of endolithic fungi from Antarctica.</title>
        <authorList>
            <person name="Coleine C."/>
            <person name="Masonjones S."/>
            <person name="Stajich J.E."/>
        </authorList>
    </citation>
    <scope>NUCLEOTIDE SEQUENCE [LARGE SCALE GENOMIC DNA]</scope>
    <source>
        <strain evidence="2 3">CCFEE 6314</strain>
    </source>
</reference>
<dbReference type="AlphaFoldDB" id="A0A438N6K6"/>
<feature type="compositionally biased region" description="Polar residues" evidence="1">
    <location>
        <begin position="1"/>
        <end position="21"/>
    </location>
</feature>
<feature type="compositionally biased region" description="Polar residues" evidence="1">
    <location>
        <begin position="128"/>
        <end position="139"/>
    </location>
</feature>
<organism evidence="2 3">
    <name type="scientific">Exophiala mesophila</name>
    <name type="common">Black yeast-like fungus</name>
    <dbReference type="NCBI Taxonomy" id="212818"/>
    <lineage>
        <taxon>Eukaryota</taxon>
        <taxon>Fungi</taxon>
        <taxon>Dikarya</taxon>
        <taxon>Ascomycota</taxon>
        <taxon>Pezizomycotina</taxon>
        <taxon>Eurotiomycetes</taxon>
        <taxon>Chaetothyriomycetidae</taxon>
        <taxon>Chaetothyriales</taxon>
        <taxon>Herpotrichiellaceae</taxon>
        <taxon>Exophiala</taxon>
    </lineage>
</organism>
<feature type="region of interest" description="Disordered" evidence="1">
    <location>
        <begin position="294"/>
        <end position="326"/>
    </location>
</feature>
<dbReference type="VEuPathDB" id="FungiDB:PV10_04265"/>
<feature type="compositionally biased region" description="Acidic residues" evidence="1">
    <location>
        <begin position="187"/>
        <end position="199"/>
    </location>
</feature>
<feature type="compositionally biased region" description="Basic and acidic residues" evidence="1">
    <location>
        <begin position="239"/>
        <end position="263"/>
    </location>
</feature>
<gene>
    <name evidence="2" type="ORF">B0A52_04836</name>
</gene>
<feature type="region of interest" description="Disordered" evidence="1">
    <location>
        <begin position="1"/>
        <end position="96"/>
    </location>
</feature>
<dbReference type="Proteomes" id="UP000288859">
    <property type="component" value="Unassembled WGS sequence"/>
</dbReference>
<feature type="compositionally biased region" description="Low complexity" evidence="1">
    <location>
        <begin position="30"/>
        <end position="47"/>
    </location>
</feature>
<accession>A0A438N6K6</accession>
<feature type="compositionally biased region" description="Basic and acidic residues" evidence="1">
    <location>
        <begin position="305"/>
        <end position="317"/>
    </location>
</feature>
<evidence type="ECO:0000256" key="1">
    <source>
        <dbReference type="SAM" id="MobiDB-lite"/>
    </source>
</evidence>
<sequence>MAGLSTPNPRQQPSKQMSSRLLNMKFMQRASASTPTSATSTPKTQPSYTNTPTAEPSSKRRKIASATNSPFASDPASPIGTPSEGFGRLGTSTFVRPPGAETEWVLDLNDKFLQPAGPAAHVGGKHVTNGQGKSSNNSIPGLGDVSSGAESEGTDEDMWRNQPPGRQTFGVYKKKQRTRTSTSNQPTDDDSNGDSDEGSDSGSDSENGSQESDSDSAESSPRPKSHSNSKKSTGKQKASTRDVDSDEEMRRVRREMEQKHSPRMDPVAATATAARDRNIINLLLDEPQALEVRENTAKTQRLTGTKREKGAVGEAEARLIPNTANL</sequence>
<dbReference type="EMBL" id="NAJM01000018">
    <property type="protein sequence ID" value="RVX71262.1"/>
    <property type="molecule type" value="Genomic_DNA"/>
</dbReference>